<dbReference type="InterPro" id="IPR028081">
    <property type="entry name" value="Leu-bd"/>
</dbReference>
<name>A0ABV0D3I3_9GAMM</name>
<dbReference type="EMBL" id="JBDLOB010000002">
    <property type="protein sequence ID" value="MEN8625236.1"/>
    <property type="molecule type" value="Genomic_DNA"/>
</dbReference>
<evidence type="ECO:0000259" key="5">
    <source>
        <dbReference type="Pfam" id="PF13458"/>
    </source>
</evidence>
<keyword evidence="2 4" id="KW-0732">Signal</keyword>
<gene>
    <name evidence="6" type="ORF">ABFV72_04350</name>
</gene>
<dbReference type="PANTHER" id="PTHR47235:SF1">
    <property type="entry name" value="BLR6548 PROTEIN"/>
    <property type="match status" value="1"/>
</dbReference>
<evidence type="ECO:0000313" key="6">
    <source>
        <dbReference type="EMBL" id="MEN8625236.1"/>
    </source>
</evidence>
<feature type="domain" description="Leucine-binding protein" evidence="5">
    <location>
        <begin position="57"/>
        <end position="403"/>
    </location>
</feature>
<evidence type="ECO:0000256" key="1">
    <source>
        <dbReference type="ARBA" id="ARBA00010062"/>
    </source>
</evidence>
<reference evidence="6 7" key="1">
    <citation type="submission" date="2024-05" db="EMBL/GenBank/DDBJ databases">
        <title>Genome sequencing of Marine Estuary Bacteria, Pseudoalteromonas distincta strain FA, Psychrobacter proteolyticus strain EA, and Shewanella baltica strain CA.</title>
        <authorList>
            <person name="Dieffenbach S.A."/>
            <person name="Maclea K.S."/>
        </authorList>
    </citation>
    <scope>NUCLEOTIDE SEQUENCE [LARGE SCALE GENOMIC DNA]</scope>
    <source>
        <strain evidence="6 7">EA</strain>
    </source>
</reference>
<evidence type="ECO:0000313" key="7">
    <source>
        <dbReference type="Proteomes" id="UP001414441"/>
    </source>
</evidence>
<organism evidence="6 7">
    <name type="scientific">Psychrobacter proteolyticus</name>
    <dbReference type="NCBI Taxonomy" id="147825"/>
    <lineage>
        <taxon>Bacteria</taxon>
        <taxon>Pseudomonadati</taxon>
        <taxon>Pseudomonadota</taxon>
        <taxon>Gammaproteobacteria</taxon>
        <taxon>Moraxellales</taxon>
        <taxon>Moraxellaceae</taxon>
        <taxon>Psychrobacter</taxon>
    </lineage>
</organism>
<evidence type="ECO:0000256" key="2">
    <source>
        <dbReference type="ARBA" id="ARBA00022729"/>
    </source>
</evidence>
<dbReference type="RefSeq" id="WP_057758082.1">
    <property type="nucleotide sequence ID" value="NZ_JBDLOB010000002.1"/>
</dbReference>
<feature type="chain" id="PRO_5047300339" evidence="4">
    <location>
        <begin position="23"/>
        <end position="412"/>
    </location>
</feature>
<feature type="signal peptide" evidence="4">
    <location>
        <begin position="1"/>
        <end position="22"/>
    </location>
</feature>
<comment type="similarity">
    <text evidence="1">Belongs to the leucine-binding protein family.</text>
</comment>
<dbReference type="Gene3D" id="3.40.50.2300">
    <property type="match status" value="2"/>
</dbReference>
<evidence type="ECO:0000256" key="4">
    <source>
        <dbReference type="SAM" id="SignalP"/>
    </source>
</evidence>
<dbReference type="CDD" id="cd06343">
    <property type="entry name" value="PBP1_ABC_ligand_binding-like"/>
    <property type="match status" value="1"/>
</dbReference>
<feature type="compositionally biased region" description="Low complexity" evidence="3">
    <location>
        <begin position="27"/>
        <end position="45"/>
    </location>
</feature>
<dbReference type="Proteomes" id="UP001414441">
    <property type="component" value="Unassembled WGS sequence"/>
</dbReference>
<dbReference type="PROSITE" id="PS51257">
    <property type="entry name" value="PROKAR_LIPOPROTEIN"/>
    <property type="match status" value="1"/>
</dbReference>
<proteinExistence type="inferred from homology"/>
<sequence>MKWTFKTTLLALTVGTMGLVGCSDPETTAATGTDTEAATSTSTSDMPVQGVTDTEIILGGANDLSGPFAGFGNPAVAAANMYFDEVNAAGGVNGRKIRYIVEDHSYQVPKAVQSANKLVSRDKVFAMLMSLGTPHNLASFPIMDRANVPSIMPLTFARAMQEEGDFNRRYTAGSTYYDSIKLGMEYLIAENKVSNLCVMYIPSDYGEETNEAAKDISDNNPNVTLVQSSSHRPDETDFAGAMAKLKDAKCELIALSLTIRGAITAVGTANAMGWSDVKFIAPVTGFHPAVAAAPGGASEGLYSVSYYNDLALRANEPETKAWVEKFEKATGEEVSAGAILGYLAAKVTVDGLTAAGPDLNADTFNKGLETVSFVDGVTGSTVAITPESHVAINDIYLSQVQNGQWKTVTQLK</sequence>
<comment type="caution">
    <text evidence="6">The sequence shown here is derived from an EMBL/GenBank/DDBJ whole genome shotgun (WGS) entry which is preliminary data.</text>
</comment>
<dbReference type="SUPFAM" id="SSF53822">
    <property type="entry name" value="Periplasmic binding protein-like I"/>
    <property type="match status" value="1"/>
</dbReference>
<dbReference type="InterPro" id="IPR028082">
    <property type="entry name" value="Peripla_BP_I"/>
</dbReference>
<evidence type="ECO:0000256" key="3">
    <source>
        <dbReference type="SAM" id="MobiDB-lite"/>
    </source>
</evidence>
<dbReference type="Pfam" id="PF13458">
    <property type="entry name" value="Peripla_BP_6"/>
    <property type="match status" value="1"/>
</dbReference>
<accession>A0ABV0D3I3</accession>
<dbReference type="PANTHER" id="PTHR47235">
    <property type="entry name" value="BLR6548 PROTEIN"/>
    <property type="match status" value="1"/>
</dbReference>
<protein>
    <submittedName>
        <fullName evidence="6">ABC transporter substrate-binding protein</fullName>
    </submittedName>
</protein>
<feature type="region of interest" description="Disordered" evidence="3">
    <location>
        <begin position="27"/>
        <end position="47"/>
    </location>
</feature>
<keyword evidence="7" id="KW-1185">Reference proteome</keyword>